<reference evidence="2" key="1">
    <citation type="journal article" date="2015" name="Proc. Natl. Acad. Sci. U.S.A.">
        <title>Networks of energetic and metabolic interactions define dynamics in microbial communities.</title>
        <authorList>
            <person name="Embree M."/>
            <person name="Liu J.K."/>
            <person name="Al-Bassam M.M."/>
            <person name="Zengler K."/>
        </authorList>
    </citation>
    <scope>NUCLEOTIDE SEQUENCE</scope>
</reference>
<protein>
    <submittedName>
        <fullName evidence="2">Metal-dependent hydrolase of the beta-lactamase superfamily i</fullName>
    </submittedName>
</protein>
<dbReference type="Gene3D" id="3.60.15.10">
    <property type="entry name" value="Ribonuclease Z/Hydroxyacylglutathione hydrolase-like"/>
    <property type="match status" value="1"/>
</dbReference>
<keyword evidence="2" id="KW-0378">Hydrolase</keyword>
<dbReference type="InterPro" id="IPR052533">
    <property type="entry name" value="WalJ/YycJ-like"/>
</dbReference>
<proteinExistence type="predicted"/>
<dbReference type="InterPro" id="IPR058121">
    <property type="entry name" value="WalJ/YycJ"/>
</dbReference>
<dbReference type="SUPFAM" id="SSF56281">
    <property type="entry name" value="Metallo-hydrolase/oxidoreductase"/>
    <property type="match status" value="1"/>
</dbReference>
<organism evidence="2">
    <name type="scientific">hydrocarbon metagenome</name>
    <dbReference type="NCBI Taxonomy" id="938273"/>
    <lineage>
        <taxon>unclassified sequences</taxon>
        <taxon>metagenomes</taxon>
        <taxon>ecological metagenomes</taxon>
    </lineage>
</organism>
<dbReference type="PANTHER" id="PTHR47619">
    <property type="entry name" value="METALLO-HYDROLASE YYCJ-RELATED"/>
    <property type="match status" value="1"/>
</dbReference>
<name>A0A0W8FDI2_9ZZZZ</name>
<dbReference type="AlphaFoldDB" id="A0A0W8FDI2"/>
<dbReference type="InterPro" id="IPR036866">
    <property type="entry name" value="RibonucZ/Hydroxyglut_hydro"/>
</dbReference>
<dbReference type="Pfam" id="PF12706">
    <property type="entry name" value="Lactamase_B_2"/>
    <property type="match status" value="1"/>
</dbReference>
<sequence length="260" mass="27813">MELTILASGSKGNCAYLAGESGALLIDAGLSARELLRRLHAAGCDAARIQAILVTHEHTDHIRGVNALARRLDVPVYATGGTLEELCFRSRAQVLDAKRCICGQQFRVGDLLVEPFATSHDAREPCGYCISDGDVRVGCCTDTGIVTSGIMDHLSSCDAVILESNHCPDMLKRGPYPEFLKRRISSQRGHLSNAAAAICLQELADAVRHVVLAHVSEVNNTPERVLAQARGGLGLFTHVQVSVAAQHPDLSGSGAVRIRM</sequence>
<dbReference type="PANTHER" id="PTHR47619:SF1">
    <property type="entry name" value="EXODEOXYRIBONUCLEASE WALJ"/>
    <property type="match status" value="1"/>
</dbReference>
<dbReference type="SMART" id="SM00849">
    <property type="entry name" value="Lactamase_B"/>
    <property type="match status" value="1"/>
</dbReference>
<evidence type="ECO:0000313" key="2">
    <source>
        <dbReference type="EMBL" id="KUG18955.1"/>
    </source>
</evidence>
<gene>
    <name evidence="2" type="ORF">ASZ90_011334</name>
</gene>
<feature type="domain" description="Metallo-beta-lactamase" evidence="1">
    <location>
        <begin position="11"/>
        <end position="188"/>
    </location>
</feature>
<comment type="caution">
    <text evidence="2">The sequence shown here is derived from an EMBL/GenBank/DDBJ whole genome shotgun (WGS) entry which is preliminary data.</text>
</comment>
<accession>A0A0W8FDI2</accession>
<dbReference type="EMBL" id="LNQE01001344">
    <property type="protein sequence ID" value="KUG18955.1"/>
    <property type="molecule type" value="Genomic_DNA"/>
</dbReference>
<evidence type="ECO:0000259" key="1">
    <source>
        <dbReference type="SMART" id="SM00849"/>
    </source>
</evidence>
<dbReference type="InterPro" id="IPR001279">
    <property type="entry name" value="Metallo-B-lactamas"/>
</dbReference>
<dbReference type="CDD" id="cd07733">
    <property type="entry name" value="YycJ-like_MBL-fold"/>
    <property type="match status" value="1"/>
</dbReference>
<dbReference type="GO" id="GO:0016787">
    <property type="term" value="F:hydrolase activity"/>
    <property type="evidence" value="ECO:0007669"/>
    <property type="project" value="UniProtKB-KW"/>
</dbReference>